<dbReference type="Pfam" id="PF09348">
    <property type="entry name" value="DUF1990"/>
    <property type="match status" value="1"/>
</dbReference>
<evidence type="ECO:0000313" key="3">
    <source>
        <dbReference type="Proteomes" id="UP001500301"/>
    </source>
</evidence>
<accession>A0ABP6UXN9</accession>
<dbReference type="Proteomes" id="UP001500301">
    <property type="component" value="Unassembled WGS sequence"/>
</dbReference>
<keyword evidence="3" id="KW-1185">Reference proteome</keyword>
<feature type="domain" description="DUF1990" evidence="1">
    <location>
        <begin position="21"/>
        <end position="69"/>
    </location>
</feature>
<sequence length="73" mass="8048">MARDLPSARARPAIPSPARSERFLLEQHPAGTITLTITAFSRPASRLAVLGGPFTRMVQQGMTSRYLRALDRL</sequence>
<comment type="caution">
    <text evidence="2">The sequence shown here is derived from an EMBL/GenBank/DDBJ whole genome shotgun (WGS) entry which is preliminary data.</text>
</comment>
<evidence type="ECO:0000259" key="1">
    <source>
        <dbReference type="Pfam" id="PF09348"/>
    </source>
</evidence>
<dbReference type="InterPro" id="IPR018960">
    <property type="entry name" value="DUF1990"/>
</dbReference>
<organism evidence="2 3">
    <name type="scientific">Nocardioides daeguensis</name>
    <dbReference type="NCBI Taxonomy" id="908359"/>
    <lineage>
        <taxon>Bacteria</taxon>
        <taxon>Bacillati</taxon>
        <taxon>Actinomycetota</taxon>
        <taxon>Actinomycetes</taxon>
        <taxon>Propionibacteriales</taxon>
        <taxon>Nocardioidaceae</taxon>
        <taxon>Nocardioides</taxon>
    </lineage>
</organism>
<dbReference type="EMBL" id="BAABBB010000005">
    <property type="protein sequence ID" value="GAA3523713.1"/>
    <property type="molecule type" value="Genomic_DNA"/>
</dbReference>
<dbReference type="RefSeq" id="WP_218235932.1">
    <property type="nucleotide sequence ID" value="NZ_BAABBB010000005.1"/>
</dbReference>
<protein>
    <recommendedName>
        <fullName evidence="1">DUF1990 domain-containing protein</fullName>
    </recommendedName>
</protein>
<reference evidence="3" key="1">
    <citation type="journal article" date="2019" name="Int. J. Syst. Evol. Microbiol.">
        <title>The Global Catalogue of Microorganisms (GCM) 10K type strain sequencing project: providing services to taxonomists for standard genome sequencing and annotation.</title>
        <authorList>
            <consortium name="The Broad Institute Genomics Platform"/>
            <consortium name="The Broad Institute Genome Sequencing Center for Infectious Disease"/>
            <person name="Wu L."/>
            <person name="Ma J."/>
        </authorList>
    </citation>
    <scope>NUCLEOTIDE SEQUENCE [LARGE SCALE GENOMIC DNA]</scope>
    <source>
        <strain evidence="3">JCM 17460</strain>
    </source>
</reference>
<proteinExistence type="predicted"/>
<evidence type="ECO:0000313" key="2">
    <source>
        <dbReference type="EMBL" id="GAA3523713.1"/>
    </source>
</evidence>
<name>A0ABP6UXN9_9ACTN</name>
<gene>
    <name evidence="2" type="ORF">GCM10022263_10060</name>
</gene>